<keyword evidence="3" id="KW-0136">Cellulose degradation</keyword>
<gene>
    <name evidence="9" type="ORF">N7U62_12120</name>
</gene>
<evidence type="ECO:0000256" key="3">
    <source>
        <dbReference type="ARBA" id="ARBA00023001"/>
    </source>
</evidence>
<evidence type="ECO:0000256" key="4">
    <source>
        <dbReference type="ARBA" id="ARBA00023277"/>
    </source>
</evidence>
<reference evidence="9 10" key="1">
    <citation type="submission" date="2022-10" db="EMBL/GenBank/DDBJ databases">
        <title>Comparative genomics and taxonomic characterization of three novel marine species of genus Reichenbachiella exhibiting antioxidant and polysaccharide degradation activities.</title>
        <authorList>
            <person name="Muhammad N."/>
            <person name="Lee Y.-J."/>
            <person name="Ko J."/>
            <person name="Kim S.-G."/>
        </authorList>
    </citation>
    <scope>NUCLEOTIDE SEQUENCE [LARGE SCALE GENOMIC DNA]</scope>
    <source>
        <strain evidence="9 10">ABR2-5</strain>
    </source>
</reference>
<dbReference type="PROSITE" id="PS50816">
    <property type="entry name" value="NAF"/>
    <property type="match status" value="1"/>
</dbReference>
<dbReference type="Gene3D" id="3.20.20.80">
    <property type="entry name" value="Glycosidases"/>
    <property type="match status" value="1"/>
</dbReference>
<evidence type="ECO:0000256" key="1">
    <source>
        <dbReference type="ARBA" id="ARBA00005641"/>
    </source>
</evidence>
<dbReference type="EMBL" id="JAOYOD010000001">
    <property type="protein sequence ID" value="MCV9387416.1"/>
    <property type="molecule type" value="Genomic_DNA"/>
</dbReference>
<dbReference type="SUPFAM" id="SSF51445">
    <property type="entry name" value="(Trans)glycosidases"/>
    <property type="match status" value="1"/>
</dbReference>
<evidence type="ECO:0000313" key="10">
    <source>
        <dbReference type="Proteomes" id="UP001300692"/>
    </source>
</evidence>
<keyword evidence="10" id="KW-1185">Reference proteome</keyword>
<dbReference type="PANTHER" id="PTHR31297:SF41">
    <property type="entry name" value="ENDOGLUCANASE, PUTATIVE (AFU_ORTHOLOGUE AFUA_5G01830)-RELATED"/>
    <property type="match status" value="1"/>
</dbReference>
<keyword evidence="2 7" id="KW-0378">Hydrolase</keyword>
<keyword evidence="5 7" id="KW-0326">Glycosidase</keyword>
<evidence type="ECO:0000256" key="6">
    <source>
        <dbReference type="ARBA" id="ARBA00023326"/>
    </source>
</evidence>
<evidence type="ECO:0000259" key="8">
    <source>
        <dbReference type="PROSITE" id="PS50816"/>
    </source>
</evidence>
<protein>
    <submittedName>
        <fullName evidence="9">Glycoside hydrolase family 5 protein</fullName>
    </submittedName>
</protein>
<evidence type="ECO:0000313" key="9">
    <source>
        <dbReference type="EMBL" id="MCV9387416.1"/>
    </source>
</evidence>
<dbReference type="GO" id="GO:0016787">
    <property type="term" value="F:hydrolase activity"/>
    <property type="evidence" value="ECO:0007669"/>
    <property type="project" value="UniProtKB-KW"/>
</dbReference>
<dbReference type="InterPro" id="IPR018451">
    <property type="entry name" value="NAF/FISL_domain"/>
</dbReference>
<feature type="domain" description="NAF" evidence="8">
    <location>
        <begin position="33"/>
        <end position="58"/>
    </location>
</feature>
<evidence type="ECO:0000256" key="2">
    <source>
        <dbReference type="ARBA" id="ARBA00022801"/>
    </source>
</evidence>
<dbReference type="RefSeq" id="WP_264138238.1">
    <property type="nucleotide sequence ID" value="NZ_JAOYOD010000001.1"/>
</dbReference>
<dbReference type="InterPro" id="IPR001547">
    <property type="entry name" value="Glyco_hydro_5"/>
</dbReference>
<evidence type="ECO:0000256" key="5">
    <source>
        <dbReference type="ARBA" id="ARBA00023295"/>
    </source>
</evidence>
<dbReference type="PANTHER" id="PTHR31297">
    <property type="entry name" value="GLUCAN ENDO-1,6-BETA-GLUCOSIDASE B"/>
    <property type="match status" value="1"/>
</dbReference>
<dbReference type="InterPro" id="IPR017853">
    <property type="entry name" value="GH"/>
</dbReference>
<comment type="similarity">
    <text evidence="1 7">Belongs to the glycosyl hydrolase 5 (cellulase A) family.</text>
</comment>
<sequence length="375" mass="41544">MILSSILLVAFMLFSCSNDDGLDPIPDPEPDPEVPVEGSAFEVIKAMSAGFNLGNTFDNGINSTVFSNIKPIIDIYHGQGMKHVRIPVTWMDRFNGDHIADEQGNINANHPRFQELVKVIDYALELNMYVVINTHHEHWLKDHYDGTEEFDTRFANLWTEIATYFKDYPSELIFEVLNEPEGKLGEWSSNGEWPSPGSSLAVAYTRMVNELGYEAIRATGGNNTTRVVMVSTNGQGNDQNIEEIFPSINHVPGDGQDAFVAIQVHSYNPWAFCGHTGSNTAFPGTEAIEEAIAKVAAHSDLLGVPINYGEFGVGREQNVAERNTDLVRGYYKTFANATLGADMSYSVWDDRGWFGLVNSSGSSFINDIVPTMLKE</sequence>
<proteinExistence type="inferred from homology"/>
<name>A0ABT3CUP9_9BACT</name>
<evidence type="ECO:0000256" key="7">
    <source>
        <dbReference type="RuleBase" id="RU361153"/>
    </source>
</evidence>
<accession>A0ABT3CUP9</accession>
<keyword evidence="6" id="KW-0624">Polysaccharide degradation</keyword>
<comment type="caution">
    <text evidence="9">The sequence shown here is derived from an EMBL/GenBank/DDBJ whole genome shotgun (WGS) entry which is preliminary data.</text>
</comment>
<dbReference type="Pfam" id="PF00150">
    <property type="entry name" value="Cellulase"/>
    <property type="match status" value="1"/>
</dbReference>
<keyword evidence="4" id="KW-0119">Carbohydrate metabolism</keyword>
<organism evidence="9 10">
    <name type="scientific">Reichenbachiella ulvae</name>
    <dbReference type="NCBI Taxonomy" id="2980104"/>
    <lineage>
        <taxon>Bacteria</taxon>
        <taxon>Pseudomonadati</taxon>
        <taxon>Bacteroidota</taxon>
        <taxon>Cytophagia</taxon>
        <taxon>Cytophagales</taxon>
        <taxon>Reichenbachiellaceae</taxon>
        <taxon>Reichenbachiella</taxon>
    </lineage>
</organism>
<dbReference type="Proteomes" id="UP001300692">
    <property type="component" value="Unassembled WGS sequence"/>
</dbReference>
<dbReference type="InterPro" id="IPR050386">
    <property type="entry name" value="Glycosyl_hydrolase_5"/>
</dbReference>